<evidence type="ECO:0000313" key="3">
    <source>
        <dbReference type="Proteomes" id="UP000030645"/>
    </source>
</evidence>
<sequence length="362" mass="38118">MEGFHGSIGNGGGGGNYSKATKIKIPPGMKTHHLMIGSGRYNGNPVSPTIFDSYSENLDLNTSLIRYMCSGSPVTGKLALAGDGCFVPRGSLSPLSVVENLIGRSSPPPPPPVYGTPAKAVEGEDTLLMDGVLVIGGGKRTSSFSGSHSSSASGSAGKSLFKTDSCRSSEDSGSCRYSSKRQFVLGKEDLRSTHLIIKNKTESQARRSYKSPGLTAYSPNSLFLPRVIPPIFTEAAVTPTRTASPTTSRTPTKKASPTTSITPIKTPSSTTSMTPIKTPSTTTSMIPIKTPSPPTPRNKTNTLCTAIAWKDWSPQDDGIEVALPGSSTGKPPSRESVNAYIDKVLSGRTSRRLPGFSEICSE</sequence>
<dbReference type="OrthoDB" id="410307at2759"/>
<evidence type="ECO:0000256" key="1">
    <source>
        <dbReference type="SAM" id="MobiDB-lite"/>
    </source>
</evidence>
<keyword evidence="3" id="KW-1185">Reference proteome</keyword>
<dbReference type="KEGG" id="mnt:21406891"/>
<reference evidence="3" key="1">
    <citation type="submission" date="2013-01" db="EMBL/GenBank/DDBJ databases">
        <title>Draft Genome Sequence of a Mulberry Tree, Morus notabilis C.K. Schneid.</title>
        <authorList>
            <person name="He N."/>
            <person name="Zhao S."/>
        </authorList>
    </citation>
    <scope>NUCLEOTIDE SEQUENCE</scope>
</reference>
<dbReference type="AlphaFoldDB" id="W9RM93"/>
<proteinExistence type="predicted"/>
<dbReference type="Gene3D" id="4.10.1000.10">
    <property type="entry name" value="Zinc finger, CCCH-type"/>
    <property type="match status" value="1"/>
</dbReference>
<dbReference type="Proteomes" id="UP000030645">
    <property type="component" value="Unassembled WGS sequence"/>
</dbReference>
<feature type="compositionally biased region" description="Low complexity" evidence="1">
    <location>
        <begin position="238"/>
        <end position="289"/>
    </location>
</feature>
<dbReference type="eggNOG" id="ENOG502S52B">
    <property type="taxonomic scope" value="Eukaryota"/>
</dbReference>
<feature type="region of interest" description="Disordered" evidence="1">
    <location>
        <begin position="141"/>
        <end position="178"/>
    </location>
</feature>
<protein>
    <submittedName>
        <fullName evidence="2">Uncharacterized protein</fullName>
    </submittedName>
</protein>
<name>W9RM93_9ROSA</name>
<gene>
    <name evidence="2" type="ORF">L484_024143</name>
</gene>
<dbReference type="EMBL" id="KE345262">
    <property type="protein sequence ID" value="EXB97282.1"/>
    <property type="molecule type" value="Genomic_DNA"/>
</dbReference>
<feature type="compositionally biased region" description="Low complexity" evidence="1">
    <location>
        <begin position="142"/>
        <end position="159"/>
    </location>
</feature>
<organism evidence="2 3">
    <name type="scientific">Morus notabilis</name>
    <dbReference type="NCBI Taxonomy" id="981085"/>
    <lineage>
        <taxon>Eukaryota</taxon>
        <taxon>Viridiplantae</taxon>
        <taxon>Streptophyta</taxon>
        <taxon>Embryophyta</taxon>
        <taxon>Tracheophyta</taxon>
        <taxon>Spermatophyta</taxon>
        <taxon>Magnoliopsida</taxon>
        <taxon>eudicotyledons</taxon>
        <taxon>Gunneridae</taxon>
        <taxon>Pentapetalae</taxon>
        <taxon>rosids</taxon>
        <taxon>fabids</taxon>
        <taxon>Rosales</taxon>
        <taxon>Moraceae</taxon>
        <taxon>Moreae</taxon>
        <taxon>Morus</taxon>
    </lineage>
</organism>
<accession>W9RM93</accession>
<dbReference type="STRING" id="981085.W9RM93"/>
<feature type="region of interest" description="Disordered" evidence="1">
    <location>
        <begin position="238"/>
        <end position="300"/>
    </location>
</feature>
<feature type="region of interest" description="Disordered" evidence="1">
    <location>
        <begin position="316"/>
        <end position="335"/>
    </location>
</feature>
<evidence type="ECO:0000313" key="2">
    <source>
        <dbReference type="EMBL" id="EXB97282.1"/>
    </source>
</evidence>